<evidence type="ECO:0000256" key="5">
    <source>
        <dbReference type="ARBA" id="ARBA00023288"/>
    </source>
</evidence>
<dbReference type="Pfam" id="PF01547">
    <property type="entry name" value="SBP_bac_1"/>
    <property type="match status" value="1"/>
</dbReference>
<evidence type="ECO:0008006" key="8">
    <source>
        <dbReference type="Google" id="ProtNLM"/>
    </source>
</evidence>
<dbReference type="SUPFAM" id="SSF53850">
    <property type="entry name" value="Periplasmic binding protein-like II"/>
    <property type="match status" value="1"/>
</dbReference>
<sequence>MQSYAIKSIFVANDFYVREFKFRITKEQNMFLRKIATIIAISLISTSVWASCAFENDTEIKLLSNSYDAWKAVTSAMEECGNVTAVLDIDFKDKINEAFAANPSLYQIGGISNGTMVPLLNAGSIRPLDDLVAKYGSHLQPSQLIKIDGKIMAIAMSVNNQHLMYREDVLSEFRIAVPTTHAEMVAAAAIIAKYDVVDYPIGGTYKAGWNLGEEFVNNYLGNGGEFFGEGNAPSINNAIGIATLNTMKDLTAYMDPEYLVGDSTYVQQQFQQGKIAMATLWGTRAAAMDNAEESQVVGKVIMASAPMGTTRPASTNWWDGVVFATNMTDEQADAAFRVAMEGLDTEMVQANNDTGVWLVDGFVAGSAAAGAIATANNGAAPYPSSLPGMGAMHTALGNGIAAFLTGAKDAATALADIEAAYTISATESGLM</sequence>
<keyword evidence="5" id="KW-0449">Lipoprotein</keyword>
<dbReference type="PANTHER" id="PTHR43649">
    <property type="entry name" value="ARABINOSE-BINDING PROTEIN-RELATED"/>
    <property type="match status" value="1"/>
</dbReference>
<feature type="transmembrane region" description="Helical" evidence="6">
    <location>
        <begin position="31"/>
        <end position="50"/>
    </location>
</feature>
<keyword evidence="3 6" id="KW-0472">Membrane</keyword>
<keyword evidence="6" id="KW-1133">Transmembrane helix</keyword>
<keyword evidence="2" id="KW-0732">Signal</keyword>
<organism evidence="7">
    <name type="scientific">marine metagenome</name>
    <dbReference type="NCBI Taxonomy" id="408172"/>
    <lineage>
        <taxon>unclassified sequences</taxon>
        <taxon>metagenomes</taxon>
        <taxon>ecological metagenomes</taxon>
    </lineage>
</organism>
<evidence type="ECO:0000256" key="6">
    <source>
        <dbReference type="SAM" id="Phobius"/>
    </source>
</evidence>
<keyword evidence="6" id="KW-0812">Transmembrane</keyword>
<accession>A0A381VAF7</accession>
<dbReference type="Gene3D" id="3.40.190.10">
    <property type="entry name" value="Periplasmic binding protein-like II"/>
    <property type="match status" value="2"/>
</dbReference>
<evidence type="ECO:0000256" key="3">
    <source>
        <dbReference type="ARBA" id="ARBA00023136"/>
    </source>
</evidence>
<dbReference type="InterPro" id="IPR050490">
    <property type="entry name" value="Bact_solute-bd_prot1"/>
</dbReference>
<dbReference type="PANTHER" id="PTHR43649:SF33">
    <property type="entry name" value="POLYGALACTURONAN_RHAMNOGALACTURONAN-BINDING PROTEIN YTCQ"/>
    <property type="match status" value="1"/>
</dbReference>
<proteinExistence type="predicted"/>
<evidence type="ECO:0000256" key="1">
    <source>
        <dbReference type="ARBA" id="ARBA00022475"/>
    </source>
</evidence>
<evidence type="ECO:0000256" key="4">
    <source>
        <dbReference type="ARBA" id="ARBA00023139"/>
    </source>
</evidence>
<dbReference type="InterPro" id="IPR006059">
    <property type="entry name" value="SBP"/>
</dbReference>
<keyword evidence="4" id="KW-0564">Palmitate</keyword>
<evidence type="ECO:0000313" key="7">
    <source>
        <dbReference type="EMBL" id="SVA37366.1"/>
    </source>
</evidence>
<evidence type="ECO:0000256" key="2">
    <source>
        <dbReference type="ARBA" id="ARBA00022729"/>
    </source>
</evidence>
<gene>
    <name evidence="7" type="ORF">METZ01_LOCUS90220</name>
</gene>
<keyword evidence="1" id="KW-1003">Cell membrane</keyword>
<dbReference type="AlphaFoldDB" id="A0A381VAF7"/>
<name>A0A381VAF7_9ZZZZ</name>
<reference evidence="7" key="1">
    <citation type="submission" date="2018-05" db="EMBL/GenBank/DDBJ databases">
        <authorList>
            <person name="Lanie J.A."/>
            <person name="Ng W.-L."/>
            <person name="Kazmierczak K.M."/>
            <person name="Andrzejewski T.M."/>
            <person name="Davidsen T.M."/>
            <person name="Wayne K.J."/>
            <person name="Tettelin H."/>
            <person name="Glass J.I."/>
            <person name="Rusch D."/>
            <person name="Podicherti R."/>
            <person name="Tsui H.-C.T."/>
            <person name="Winkler M.E."/>
        </authorList>
    </citation>
    <scope>NUCLEOTIDE SEQUENCE</scope>
</reference>
<dbReference type="EMBL" id="UINC01008295">
    <property type="protein sequence ID" value="SVA37366.1"/>
    <property type="molecule type" value="Genomic_DNA"/>
</dbReference>
<protein>
    <recommendedName>
        <fullName evidence="8">ABC transporter substrate-binding protein</fullName>
    </recommendedName>
</protein>